<name>A0ABR0AFA7_9CRUS</name>
<evidence type="ECO:0000313" key="2">
    <source>
        <dbReference type="Proteomes" id="UP001234178"/>
    </source>
</evidence>
<dbReference type="EMBL" id="JAOYFB010000037">
    <property type="protein sequence ID" value="KAK4023739.1"/>
    <property type="molecule type" value="Genomic_DNA"/>
</dbReference>
<reference evidence="1 2" key="1">
    <citation type="journal article" date="2023" name="Nucleic Acids Res.">
        <title>The hologenome of Daphnia magna reveals possible DNA methylation and microbiome-mediated evolution of the host genome.</title>
        <authorList>
            <person name="Chaturvedi A."/>
            <person name="Li X."/>
            <person name="Dhandapani V."/>
            <person name="Marshall H."/>
            <person name="Kissane S."/>
            <person name="Cuenca-Cambronero M."/>
            <person name="Asole G."/>
            <person name="Calvet F."/>
            <person name="Ruiz-Romero M."/>
            <person name="Marangio P."/>
            <person name="Guigo R."/>
            <person name="Rago D."/>
            <person name="Mirbahai L."/>
            <person name="Eastwood N."/>
            <person name="Colbourne J.K."/>
            <person name="Zhou J."/>
            <person name="Mallon E."/>
            <person name="Orsini L."/>
        </authorList>
    </citation>
    <scope>NUCLEOTIDE SEQUENCE [LARGE SCALE GENOMIC DNA]</scope>
    <source>
        <strain evidence="1">LRV0_1</strain>
    </source>
</reference>
<gene>
    <name evidence="1" type="ORF">OUZ56_009139</name>
</gene>
<proteinExistence type="predicted"/>
<organism evidence="1 2">
    <name type="scientific">Daphnia magna</name>
    <dbReference type="NCBI Taxonomy" id="35525"/>
    <lineage>
        <taxon>Eukaryota</taxon>
        <taxon>Metazoa</taxon>
        <taxon>Ecdysozoa</taxon>
        <taxon>Arthropoda</taxon>
        <taxon>Crustacea</taxon>
        <taxon>Branchiopoda</taxon>
        <taxon>Diplostraca</taxon>
        <taxon>Cladocera</taxon>
        <taxon>Anomopoda</taxon>
        <taxon>Daphniidae</taxon>
        <taxon>Daphnia</taxon>
    </lineage>
</organism>
<keyword evidence="2" id="KW-1185">Reference proteome</keyword>
<comment type="caution">
    <text evidence="1">The sequence shown here is derived from an EMBL/GenBank/DDBJ whole genome shotgun (WGS) entry which is preliminary data.</text>
</comment>
<sequence length="758" mass="89586">MKKWEGYSLPNFVKICKNGHLLEINKNYTLYTKLNADFDNSISFHVRRVIGKNKPDFHNLRSIWNGNHYLVRRVISKIYGRLAKNEKVEGYSLPNFVKICKNGHLLEINKNYTLYTKLNADFDNSISFHVRRVIGKNKPDFHNLRSIWNGNHPKMKKWEGYSLPNFVKICKNGHLLEINKNYTLYTKLNADFDNSISFHVRRVIGKNKPDFHNLRSIWNGNHPKMKKWEGYSLPNFVKICKNGHLLEINKNYTLYTKLNADFDNSISFHVRRVIGKNKPDFIIFVQFGMEIMYFELDLEFSQNEKVGRVIGKNKPDFHNLRSIWNGNHPKMKKWEGYSLPNFVKICKNGHLLEINKNYTLYTKLNADFDNSISFHVRRVIGKNKPDFHNLRSIWNGNHPKMKKWEGYSLPNFVKICKNGHLLEINKNYTLYTKLNADFDNSISFHVRRVIGKNKPDFHNLRSIWNGNHPKMKKWEGYSLPNFVKICKNGHLLEINKNYTLYTKLNADFDNSISFHVRRVIGKNKPDFHNLRSIWNGNHPKMKKWEGYSLPNFVKICKNGHLLEINKNYTLYTKLNADFDNSISFHVRRVIGKNKPDFHNLRSIWNGNHPKMKKWEGYSLPNFVKICKNGHLLEINKNYTLYTKLNADFDNSISFHVRRVIGKNKPDFHNLRSIWNGNHPKMKKWEGYSLPNFVKICKNGHLLEINKNYTLYTKLNADFDNSISFHVRRVISKIYGTKVIGKNKPDFHNLRSIWNGNHN</sequence>
<protein>
    <submittedName>
        <fullName evidence="1">Uncharacterized protein</fullName>
    </submittedName>
</protein>
<dbReference type="Proteomes" id="UP001234178">
    <property type="component" value="Unassembled WGS sequence"/>
</dbReference>
<accession>A0ABR0AFA7</accession>
<evidence type="ECO:0000313" key="1">
    <source>
        <dbReference type="EMBL" id="KAK4023739.1"/>
    </source>
</evidence>